<accession>A0A383BAZ2</accession>
<evidence type="ECO:0000256" key="1">
    <source>
        <dbReference type="SAM" id="Phobius"/>
    </source>
</evidence>
<proteinExistence type="predicted"/>
<dbReference type="AlphaFoldDB" id="A0A383BAZ2"/>
<reference evidence="2" key="1">
    <citation type="submission" date="2018-05" db="EMBL/GenBank/DDBJ databases">
        <authorList>
            <person name="Lanie J.A."/>
            <person name="Ng W.-L."/>
            <person name="Kazmierczak K.M."/>
            <person name="Andrzejewski T.M."/>
            <person name="Davidsen T.M."/>
            <person name="Wayne K.J."/>
            <person name="Tettelin H."/>
            <person name="Glass J.I."/>
            <person name="Rusch D."/>
            <person name="Podicherti R."/>
            <person name="Tsui H.-C.T."/>
            <person name="Winkler M.E."/>
        </authorList>
    </citation>
    <scope>NUCLEOTIDE SEQUENCE</scope>
</reference>
<evidence type="ECO:0000313" key="2">
    <source>
        <dbReference type="EMBL" id="SVE17054.1"/>
    </source>
</evidence>
<keyword evidence="1" id="KW-1133">Transmembrane helix</keyword>
<keyword evidence="1" id="KW-0812">Transmembrane</keyword>
<dbReference type="EMBL" id="UINC01198891">
    <property type="protein sequence ID" value="SVE17054.1"/>
    <property type="molecule type" value="Genomic_DNA"/>
</dbReference>
<feature type="transmembrane region" description="Helical" evidence="1">
    <location>
        <begin position="20"/>
        <end position="40"/>
    </location>
</feature>
<keyword evidence="1" id="KW-0472">Membrane</keyword>
<protein>
    <submittedName>
        <fullName evidence="2">Uncharacterized protein</fullName>
    </submittedName>
</protein>
<name>A0A383BAZ2_9ZZZZ</name>
<organism evidence="2">
    <name type="scientific">marine metagenome</name>
    <dbReference type="NCBI Taxonomy" id="408172"/>
    <lineage>
        <taxon>unclassified sequences</taxon>
        <taxon>metagenomes</taxon>
        <taxon>ecological metagenomes</taxon>
    </lineage>
</organism>
<gene>
    <name evidence="2" type="ORF">METZ01_LOCUS469908</name>
</gene>
<feature type="transmembrane region" description="Helical" evidence="1">
    <location>
        <begin position="52"/>
        <end position="73"/>
    </location>
</feature>
<sequence length="78" mass="8685">MLNEVDEKTEEHSINLIKKVLIGLGVIFILVGIIRQWPIAGKSYMEFIEGEGYLALMLGLIMTVLGVSVKLLIGQQKE</sequence>